<sequence>LRTAFGCLCQAVIYLHGAQIKHKDIKPSNILVHNDTVILTDFGIAHDYSDLDEGSNTGGPTGFTAAYAAPEVVRQERRNRSADIFSLGCVFLEMITVVLGETLEGL</sequence>
<dbReference type="GO" id="GO:0005524">
    <property type="term" value="F:ATP binding"/>
    <property type="evidence" value="ECO:0007669"/>
    <property type="project" value="InterPro"/>
</dbReference>
<dbReference type="InterPro" id="IPR008271">
    <property type="entry name" value="Ser/Thr_kinase_AS"/>
</dbReference>
<keyword evidence="3" id="KW-1185">Reference proteome</keyword>
<feature type="non-terminal residue" evidence="2">
    <location>
        <position position="106"/>
    </location>
</feature>
<gene>
    <name evidence="2" type="ORF">AOQ84DRAFT_249364</name>
</gene>
<dbReference type="OrthoDB" id="4062651at2759"/>
<name>A0A8E2EWD9_9PEZI</name>
<dbReference type="Proteomes" id="UP000250140">
    <property type="component" value="Unassembled WGS sequence"/>
</dbReference>
<dbReference type="PANTHER" id="PTHR48011:SF4">
    <property type="entry name" value="MITOGEN-ACTIVATED PROTEIN KINASE KINASE KINASE 19"/>
    <property type="match status" value="1"/>
</dbReference>
<evidence type="ECO:0000259" key="1">
    <source>
        <dbReference type="PROSITE" id="PS50011"/>
    </source>
</evidence>
<dbReference type="PROSITE" id="PS00108">
    <property type="entry name" value="PROTEIN_KINASE_ST"/>
    <property type="match status" value="1"/>
</dbReference>
<dbReference type="AlphaFoldDB" id="A0A8E2EWD9"/>
<dbReference type="CDD" id="cd00180">
    <property type="entry name" value="PKc"/>
    <property type="match status" value="1"/>
</dbReference>
<dbReference type="GO" id="GO:0004672">
    <property type="term" value="F:protein kinase activity"/>
    <property type="evidence" value="ECO:0007669"/>
    <property type="project" value="InterPro"/>
</dbReference>
<dbReference type="PANTHER" id="PTHR48011">
    <property type="entry name" value="CCR4-NOT TRANSCRIPTIONAL COMPLEX SUBUNIT CAF120-RELATED"/>
    <property type="match status" value="1"/>
</dbReference>
<dbReference type="SUPFAM" id="SSF56112">
    <property type="entry name" value="Protein kinase-like (PK-like)"/>
    <property type="match status" value="1"/>
</dbReference>
<reference evidence="2 3" key="1">
    <citation type="journal article" date="2016" name="Nat. Commun.">
        <title>Ectomycorrhizal ecology is imprinted in the genome of the dominant symbiotic fungus Cenococcum geophilum.</title>
        <authorList>
            <consortium name="DOE Joint Genome Institute"/>
            <person name="Peter M."/>
            <person name="Kohler A."/>
            <person name="Ohm R.A."/>
            <person name="Kuo A."/>
            <person name="Krutzmann J."/>
            <person name="Morin E."/>
            <person name="Arend M."/>
            <person name="Barry K.W."/>
            <person name="Binder M."/>
            <person name="Choi C."/>
            <person name="Clum A."/>
            <person name="Copeland A."/>
            <person name="Grisel N."/>
            <person name="Haridas S."/>
            <person name="Kipfer T."/>
            <person name="LaButti K."/>
            <person name="Lindquist E."/>
            <person name="Lipzen A."/>
            <person name="Maire R."/>
            <person name="Meier B."/>
            <person name="Mihaltcheva S."/>
            <person name="Molinier V."/>
            <person name="Murat C."/>
            <person name="Poggeler S."/>
            <person name="Quandt C.A."/>
            <person name="Sperisen C."/>
            <person name="Tritt A."/>
            <person name="Tisserant E."/>
            <person name="Crous P.W."/>
            <person name="Henrissat B."/>
            <person name="Nehls U."/>
            <person name="Egli S."/>
            <person name="Spatafora J.W."/>
            <person name="Grigoriev I.V."/>
            <person name="Martin F.M."/>
        </authorList>
    </citation>
    <scope>NUCLEOTIDE SEQUENCE [LARGE SCALE GENOMIC DNA]</scope>
    <source>
        <strain evidence="2 3">CBS 207.34</strain>
    </source>
</reference>
<dbReference type="InterPro" id="IPR000719">
    <property type="entry name" value="Prot_kinase_dom"/>
</dbReference>
<feature type="non-terminal residue" evidence="2">
    <location>
        <position position="1"/>
    </location>
</feature>
<dbReference type="EMBL" id="KV750138">
    <property type="protein sequence ID" value="OCL06084.1"/>
    <property type="molecule type" value="Genomic_DNA"/>
</dbReference>
<evidence type="ECO:0000313" key="3">
    <source>
        <dbReference type="Proteomes" id="UP000250140"/>
    </source>
</evidence>
<keyword evidence="2" id="KW-0418">Kinase</keyword>
<feature type="domain" description="Protein kinase" evidence="1">
    <location>
        <begin position="1"/>
        <end position="106"/>
    </location>
</feature>
<protein>
    <submittedName>
        <fullName evidence="2">Kinase-like protein</fullName>
    </submittedName>
</protein>
<keyword evidence="2" id="KW-0808">Transferase</keyword>
<evidence type="ECO:0000313" key="2">
    <source>
        <dbReference type="EMBL" id="OCL06084.1"/>
    </source>
</evidence>
<dbReference type="GO" id="GO:0007165">
    <property type="term" value="P:signal transduction"/>
    <property type="evidence" value="ECO:0007669"/>
    <property type="project" value="TreeGrafter"/>
</dbReference>
<dbReference type="InterPro" id="IPR052751">
    <property type="entry name" value="Plant_MAPKKK"/>
</dbReference>
<dbReference type="PROSITE" id="PS50011">
    <property type="entry name" value="PROTEIN_KINASE_DOM"/>
    <property type="match status" value="1"/>
</dbReference>
<proteinExistence type="predicted"/>
<accession>A0A8E2EWD9</accession>
<dbReference type="InterPro" id="IPR011009">
    <property type="entry name" value="Kinase-like_dom_sf"/>
</dbReference>
<organism evidence="2 3">
    <name type="scientific">Glonium stellatum</name>
    <dbReference type="NCBI Taxonomy" id="574774"/>
    <lineage>
        <taxon>Eukaryota</taxon>
        <taxon>Fungi</taxon>
        <taxon>Dikarya</taxon>
        <taxon>Ascomycota</taxon>
        <taxon>Pezizomycotina</taxon>
        <taxon>Dothideomycetes</taxon>
        <taxon>Pleosporomycetidae</taxon>
        <taxon>Gloniales</taxon>
        <taxon>Gloniaceae</taxon>
        <taxon>Glonium</taxon>
    </lineage>
</organism>
<dbReference type="Pfam" id="PF00069">
    <property type="entry name" value="Pkinase"/>
    <property type="match status" value="1"/>
</dbReference>
<dbReference type="Gene3D" id="1.10.510.10">
    <property type="entry name" value="Transferase(Phosphotransferase) domain 1"/>
    <property type="match status" value="1"/>
</dbReference>